<dbReference type="GO" id="GO:0006508">
    <property type="term" value="P:proteolysis"/>
    <property type="evidence" value="ECO:0007669"/>
    <property type="project" value="UniProtKB-KW"/>
</dbReference>
<dbReference type="VEuPathDB" id="VectorBase:ADAC006545"/>
<dbReference type="VEuPathDB" id="VectorBase:ADAR2_009075"/>
<keyword evidence="2" id="KW-0964">Secreted</keyword>
<comment type="subcellular location">
    <subcellularLocation>
        <location evidence="1">Secreted</location>
    </subcellularLocation>
</comment>
<dbReference type="InterPro" id="IPR043504">
    <property type="entry name" value="Peptidase_S1_PA_chymotrypsin"/>
</dbReference>
<dbReference type="CDD" id="cd00190">
    <property type="entry name" value="Tryp_SPc"/>
    <property type="match status" value="1"/>
</dbReference>
<keyword evidence="3" id="KW-0399">Innate immunity</keyword>
<comment type="similarity">
    <text evidence="8">Belongs to the peptidase S1 family. CLIP subfamily.</text>
</comment>
<evidence type="ECO:0000256" key="8">
    <source>
        <dbReference type="ARBA" id="ARBA00024195"/>
    </source>
</evidence>
<sequence>MANKWLNSHYGLFYGTLVLLATLEMAKSEHYKVDNEPTSGNSTFTEHVKRHRERRSLTEPSETTSIPPYDERECGHRNINGIIPDNVRNEHGEAEFGEFPWMAAIYRRTTDLKLEYLCGGTLIEVGAVLTTASCIQRHRGQKHLLEVRLGEWDMSHEDEPIPSIDVGVQAIHIHREYATNKVNDIAIIILSDTVELTHTVGVACLPDAPVESYDFVATGWGEVPKHIDPTELSQTVLKKDNLPVIDHKTCEQKLRSLQSPRYSLHNGRICAACSLPDSSSFRNDAGSPYMVSIPGTEERYYVVGLSSSGYACSRSDMPTVLTKVSYHRTWIDDVVRQAGFSPLVYTYHLQEEE</sequence>
<organism evidence="12">
    <name type="scientific">Anopheles darlingi</name>
    <name type="common">Mosquito</name>
    <dbReference type="NCBI Taxonomy" id="43151"/>
    <lineage>
        <taxon>Eukaryota</taxon>
        <taxon>Metazoa</taxon>
        <taxon>Ecdysozoa</taxon>
        <taxon>Arthropoda</taxon>
        <taxon>Hexapoda</taxon>
        <taxon>Insecta</taxon>
        <taxon>Pterygota</taxon>
        <taxon>Neoptera</taxon>
        <taxon>Endopterygota</taxon>
        <taxon>Diptera</taxon>
        <taxon>Nematocera</taxon>
        <taxon>Culicoidea</taxon>
        <taxon>Culicidae</taxon>
        <taxon>Anophelinae</taxon>
        <taxon>Anopheles</taxon>
    </lineage>
</organism>
<dbReference type="EMBL" id="GGFL01015241">
    <property type="protein sequence ID" value="MBW79419.1"/>
    <property type="molecule type" value="Transcribed_RNA"/>
</dbReference>
<dbReference type="GO" id="GO:0045087">
    <property type="term" value="P:innate immune response"/>
    <property type="evidence" value="ECO:0007669"/>
    <property type="project" value="UniProtKB-KW"/>
</dbReference>
<dbReference type="GO" id="GO:0004252">
    <property type="term" value="F:serine-type endopeptidase activity"/>
    <property type="evidence" value="ECO:0007669"/>
    <property type="project" value="InterPro"/>
</dbReference>
<dbReference type="SMART" id="SM00020">
    <property type="entry name" value="Tryp_SPc"/>
    <property type="match status" value="1"/>
</dbReference>
<feature type="compositionally biased region" description="Polar residues" evidence="9">
    <location>
        <begin position="36"/>
        <end position="45"/>
    </location>
</feature>
<protein>
    <submittedName>
        <fullName evidence="12">Putative clip-domain serine protease subfamily protein a</fullName>
    </submittedName>
</protein>
<keyword evidence="4 10" id="KW-0732">Signal</keyword>
<dbReference type="Pfam" id="PF00089">
    <property type="entry name" value="Trypsin"/>
    <property type="match status" value="1"/>
</dbReference>
<evidence type="ECO:0000259" key="11">
    <source>
        <dbReference type="PROSITE" id="PS50240"/>
    </source>
</evidence>
<keyword evidence="7" id="KW-0325">Glycoprotein</keyword>
<keyword evidence="6" id="KW-1015">Disulfide bond</keyword>
<dbReference type="Gene3D" id="2.40.10.10">
    <property type="entry name" value="Trypsin-like serine proteases"/>
    <property type="match status" value="2"/>
</dbReference>
<evidence type="ECO:0000256" key="1">
    <source>
        <dbReference type="ARBA" id="ARBA00004613"/>
    </source>
</evidence>
<feature type="domain" description="Peptidase S1" evidence="11">
    <location>
        <begin position="78"/>
        <end position="336"/>
    </location>
</feature>
<evidence type="ECO:0000313" key="12">
    <source>
        <dbReference type="EMBL" id="MBW79419.1"/>
    </source>
</evidence>
<dbReference type="InterPro" id="IPR009003">
    <property type="entry name" value="Peptidase_S1_PA"/>
</dbReference>
<keyword evidence="12" id="KW-0645">Protease</keyword>
<dbReference type="SUPFAM" id="SSF50494">
    <property type="entry name" value="Trypsin-like serine proteases"/>
    <property type="match status" value="1"/>
</dbReference>
<dbReference type="FunFam" id="2.40.10.10:FF:000028">
    <property type="entry name" value="Serine protease easter"/>
    <property type="match status" value="1"/>
</dbReference>
<evidence type="ECO:0000256" key="4">
    <source>
        <dbReference type="ARBA" id="ARBA00022729"/>
    </source>
</evidence>
<dbReference type="InterPro" id="IPR051487">
    <property type="entry name" value="Ser/Thr_Proteases_Immune/Dev"/>
</dbReference>
<accession>A0A2M4DPG6</accession>
<name>A0A2M4DPG6_ANODA</name>
<dbReference type="AlphaFoldDB" id="A0A2M4DPG6"/>
<proteinExistence type="inferred from homology"/>
<dbReference type="GO" id="GO:0005576">
    <property type="term" value="C:extracellular region"/>
    <property type="evidence" value="ECO:0007669"/>
    <property type="project" value="UniProtKB-SubCell"/>
</dbReference>
<feature type="chain" id="PRO_5014876155" evidence="10">
    <location>
        <begin position="29"/>
        <end position="353"/>
    </location>
</feature>
<evidence type="ECO:0000256" key="7">
    <source>
        <dbReference type="ARBA" id="ARBA00023180"/>
    </source>
</evidence>
<dbReference type="PROSITE" id="PS50240">
    <property type="entry name" value="TRYPSIN_DOM"/>
    <property type="match status" value="1"/>
</dbReference>
<dbReference type="InterPro" id="IPR001254">
    <property type="entry name" value="Trypsin_dom"/>
</dbReference>
<evidence type="ECO:0000256" key="5">
    <source>
        <dbReference type="ARBA" id="ARBA00022859"/>
    </source>
</evidence>
<evidence type="ECO:0000256" key="9">
    <source>
        <dbReference type="SAM" id="MobiDB-lite"/>
    </source>
</evidence>
<evidence type="ECO:0000256" key="3">
    <source>
        <dbReference type="ARBA" id="ARBA00022588"/>
    </source>
</evidence>
<keyword evidence="5" id="KW-0391">Immunity</keyword>
<dbReference type="PANTHER" id="PTHR24256">
    <property type="entry name" value="TRYPTASE-RELATED"/>
    <property type="match status" value="1"/>
</dbReference>
<evidence type="ECO:0000256" key="2">
    <source>
        <dbReference type="ARBA" id="ARBA00022525"/>
    </source>
</evidence>
<evidence type="ECO:0000256" key="6">
    <source>
        <dbReference type="ARBA" id="ARBA00023157"/>
    </source>
</evidence>
<keyword evidence="12" id="KW-0378">Hydrolase</keyword>
<reference evidence="12" key="1">
    <citation type="submission" date="2018-01" db="EMBL/GenBank/DDBJ databases">
        <title>An insight into the sialome of Amazonian anophelines.</title>
        <authorList>
            <person name="Ribeiro J.M."/>
            <person name="Scarpassa V."/>
            <person name="Calvo E."/>
        </authorList>
    </citation>
    <scope>NUCLEOTIDE SEQUENCE</scope>
</reference>
<evidence type="ECO:0000256" key="10">
    <source>
        <dbReference type="SAM" id="SignalP"/>
    </source>
</evidence>
<feature type="region of interest" description="Disordered" evidence="9">
    <location>
        <begin position="33"/>
        <end position="71"/>
    </location>
</feature>
<feature type="signal peptide" evidence="10">
    <location>
        <begin position="1"/>
        <end position="28"/>
    </location>
</feature>